<dbReference type="HAMAP" id="MF_01928">
    <property type="entry name" value="PurK"/>
    <property type="match status" value="1"/>
</dbReference>
<dbReference type="GO" id="GO:0006189">
    <property type="term" value="P:'de novo' IMP biosynthetic process"/>
    <property type="evidence" value="ECO:0007669"/>
    <property type="project" value="UniProtKB-UniRule"/>
</dbReference>
<dbReference type="PANTHER" id="PTHR11609">
    <property type="entry name" value="PURINE BIOSYNTHESIS PROTEIN 6/7, PUR6/7"/>
    <property type="match status" value="1"/>
</dbReference>
<name>X5H575_9RICK</name>
<gene>
    <name evidence="4 5 7" type="primary">purK</name>
    <name evidence="7" type="ORF">NHE_0924</name>
</gene>
<dbReference type="InterPro" id="IPR003135">
    <property type="entry name" value="ATP-grasp_carboxylate-amine"/>
</dbReference>
<evidence type="ECO:0000313" key="8">
    <source>
        <dbReference type="Proteomes" id="UP000023755"/>
    </source>
</evidence>
<sequence>MKRIGIFGGGQLGKMIAIAAHSLGFRAFVFAETDDCPAVNVVKDYIIAPFTDKSALLHFAESVDVITFESENVPSYTLNLFHEKFKNQNIRAIEISQNRLLEKDFLKQNQIPTTPYWPIAQIGDLEDLEFPIILKTTRGGYDGRGQFLLKNREEYESKVPSLEFPLIAEKLVDIKKEFSIIVARNETGKIHFPIAENVHSNGILRTSKVPAKLSPTLSDEVVKIGLQISDLLNIKGLICIEFFLDHMDRLMVNELAPRPHNSGHWSMDCCDIDQFEELVLAITDNRLKQPNLILPCIMKNVLGEEISLWSDMIAEKNLRFYNYGKDEARPERKMGHFNILLS</sequence>
<keyword evidence="1 4" id="KW-0547">Nucleotide-binding</keyword>
<dbReference type="GO" id="GO:0034028">
    <property type="term" value="F:5-(carboxyamino)imidazole ribonucleotide synthase activity"/>
    <property type="evidence" value="ECO:0007669"/>
    <property type="project" value="UniProtKB-UniRule"/>
</dbReference>
<dbReference type="EMBL" id="CP007481">
    <property type="protein sequence ID" value="AHX11843.1"/>
    <property type="molecule type" value="Genomic_DNA"/>
</dbReference>
<feature type="binding site" evidence="4">
    <location>
        <position position="177"/>
    </location>
    <ligand>
        <name>ATP</name>
        <dbReference type="ChEBI" id="CHEBI:30616"/>
    </ligand>
</feature>
<dbReference type="EC" id="6.3.4.18" evidence="4 5"/>
<keyword evidence="3 4" id="KW-0067">ATP-binding</keyword>
<dbReference type="Pfam" id="PF17769">
    <property type="entry name" value="PurK_C"/>
    <property type="match status" value="1"/>
</dbReference>
<proteinExistence type="inferred from homology"/>
<feature type="binding site" evidence="4">
    <location>
        <position position="99"/>
    </location>
    <ligand>
        <name>ATP</name>
        <dbReference type="ChEBI" id="CHEBI:30616"/>
    </ligand>
</feature>
<dbReference type="STRING" id="1286528.NHE_0924"/>
<keyword evidence="2 4" id="KW-0658">Purine biosynthesis</keyword>
<dbReference type="InterPro" id="IPR011054">
    <property type="entry name" value="Rudment_hybrid_motif"/>
</dbReference>
<dbReference type="InterPro" id="IPR005875">
    <property type="entry name" value="PurK"/>
</dbReference>
<dbReference type="SUPFAM" id="SSF56059">
    <property type="entry name" value="Glutathione synthetase ATP-binding domain-like"/>
    <property type="match status" value="1"/>
</dbReference>
<evidence type="ECO:0000256" key="3">
    <source>
        <dbReference type="ARBA" id="ARBA00022840"/>
    </source>
</evidence>
<dbReference type="UniPathway" id="UPA00074">
    <property type="reaction ID" value="UER00942"/>
</dbReference>
<comment type="subunit">
    <text evidence="4 5">Homodimer.</text>
</comment>
<dbReference type="Gene3D" id="3.40.50.20">
    <property type="match status" value="1"/>
</dbReference>
<dbReference type="KEGG" id="nhm:NHE_0924"/>
<protein>
    <recommendedName>
        <fullName evidence="4 5">N5-carboxyaminoimidazole ribonucleotide synthase</fullName>
        <shortName evidence="4 5">N5-CAIR synthase</shortName>
        <ecNumber evidence="4 5">6.3.4.18</ecNumber>
    </recommendedName>
    <alternativeName>
        <fullName evidence="4 5">5-(carboxyamino)imidazole ribonucleotide synthetase</fullName>
    </alternativeName>
</protein>
<dbReference type="GO" id="GO:0005524">
    <property type="term" value="F:ATP binding"/>
    <property type="evidence" value="ECO:0007669"/>
    <property type="project" value="UniProtKB-UniRule"/>
</dbReference>
<comment type="function">
    <text evidence="4">Catalyzes the ATP-dependent conversion of 5-aminoimidazole ribonucleotide (AIR) and HCO(3)(-) to N5-carboxyaminoimidazole ribonucleotide (N5-CAIR).</text>
</comment>
<dbReference type="Gene3D" id="3.30.470.20">
    <property type="entry name" value="ATP-grasp fold, B domain"/>
    <property type="match status" value="1"/>
</dbReference>
<evidence type="ECO:0000259" key="6">
    <source>
        <dbReference type="PROSITE" id="PS50975"/>
    </source>
</evidence>
<feature type="binding site" evidence="4">
    <location>
        <position position="135"/>
    </location>
    <ligand>
        <name>ATP</name>
        <dbReference type="ChEBI" id="CHEBI:30616"/>
    </ligand>
</feature>
<dbReference type="PROSITE" id="PS50975">
    <property type="entry name" value="ATP_GRASP"/>
    <property type="match status" value="1"/>
</dbReference>
<feature type="binding site" evidence="4">
    <location>
        <begin position="253"/>
        <end position="254"/>
    </location>
    <ligand>
        <name>ATP</name>
        <dbReference type="ChEBI" id="CHEBI:30616"/>
    </ligand>
</feature>
<feature type="binding site" evidence="4">
    <location>
        <begin position="140"/>
        <end position="146"/>
    </location>
    <ligand>
        <name>ATP</name>
        <dbReference type="ChEBI" id="CHEBI:30616"/>
    </ligand>
</feature>
<feature type="binding site" evidence="4">
    <location>
        <position position="199"/>
    </location>
    <ligand>
        <name>ATP</name>
        <dbReference type="ChEBI" id="CHEBI:30616"/>
    </ligand>
</feature>
<dbReference type="GO" id="GO:0046872">
    <property type="term" value="F:metal ion binding"/>
    <property type="evidence" value="ECO:0007669"/>
    <property type="project" value="InterPro"/>
</dbReference>
<dbReference type="OrthoDB" id="9804625at2"/>
<dbReference type="GO" id="GO:0005829">
    <property type="term" value="C:cytosol"/>
    <property type="evidence" value="ECO:0007669"/>
    <property type="project" value="TreeGrafter"/>
</dbReference>
<dbReference type="Pfam" id="PF22660">
    <property type="entry name" value="RS_preATP-grasp-like"/>
    <property type="match status" value="1"/>
</dbReference>
<dbReference type="InterPro" id="IPR011761">
    <property type="entry name" value="ATP-grasp"/>
</dbReference>
<keyword evidence="8" id="KW-1185">Reference proteome</keyword>
<dbReference type="RefSeq" id="WP_038560286.1">
    <property type="nucleotide sequence ID" value="NZ_CP007481.1"/>
</dbReference>
<dbReference type="NCBIfam" id="TIGR01161">
    <property type="entry name" value="purK"/>
    <property type="match status" value="1"/>
</dbReference>
<dbReference type="Proteomes" id="UP000023755">
    <property type="component" value="Chromosome"/>
</dbReference>
<dbReference type="SUPFAM" id="SSF52440">
    <property type="entry name" value="PreATP-grasp domain"/>
    <property type="match status" value="1"/>
</dbReference>
<dbReference type="NCBIfam" id="NF004679">
    <property type="entry name" value="PRK06019.1-5"/>
    <property type="match status" value="1"/>
</dbReference>
<dbReference type="SUPFAM" id="SSF51246">
    <property type="entry name" value="Rudiment single hybrid motif"/>
    <property type="match status" value="1"/>
</dbReference>
<dbReference type="AlphaFoldDB" id="X5H575"/>
<organism evidence="7 8">
    <name type="scientific">Neorickettsia helminthoeca str. Oregon</name>
    <dbReference type="NCBI Taxonomy" id="1286528"/>
    <lineage>
        <taxon>Bacteria</taxon>
        <taxon>Pseudomonadati</taxon>
        <taxon>Pseudomonadota</taxon>
        <taxon>Alphaproteobacteria</taxon>
        <taxon>Rickettsiales</taxon>
        <taxon>Anaplasmataceae</taxon>
        <taxon>Neorickettsia</taxon>
    </lineage>
</organism>
<comment type="pathway">
    <text evidence="4 5">Purine metabolism; IMP biosynthesis via de novo pathway; 5-amino-1-(5-phospho-D-ribosyl)imidazole-4-carboxylate from 5-amino-1-(5-phospho-D-ribosyl)imidazole (N5-CAIR route): step 1/2.</text>
</comment>
<evidence type="ECO:0000313" key="7">
    <source>
        <dbReference type="EMBL" id="AHX11843.1"/>
    </source>
</evidence>
<keyword evidence="7" id="KW-0456">Lyase</keyword>
<dbReference type="InterPro" id="IPR013815">
    <property type="entry name" value="ATP_grasp_subdomain_1"/>
</dbReference>
<feature type="binding site" evidence="4">
    <location>
        <begin position="169"/>
        <end position="172"/>
    </location>
    <ligand>
        <name>ATP</name>
        <dbReference type="ChEBI" id="CHEBI:30616"/>
    </ligand>
</feature>
<reference evidence="7 8" key="1">
    <citation type="submission" date="2014-03" db="EMBL/GenBank/DDBJ databases">
        <title>Sequencing and Comparison of Genomes and Transcriptome Profiles of Human Ehrlichiosis Agents.</title>
        <authorList>
            <person name="Lin M."/>
            <person name="Daugherty S.C."/>
            <person name="Nagaraj S."/>
            <person name="Cheng Z."/>
            <person name="Xiong Q."/>
            <person name="Lin F.-Y."/>
            <person name="Sengamalay N."/>
            <person name="Ott S."/>
            <person name="Godinez A."/>
            <person name="Tallon L.J."/>
            <person name="Sadzewicz L."/>
            <person name="Fraser C.M."/>
            <person name="Dunning Hotopp J.C."/>
            <person name="Rikihisa Y."/>
        </authorList>
    </citation>
    <scope>NUCLEOTIDE SEQUENCE [LARGE SCALE GENOMIC DNA]</scope>
    <source>
        <strain evidence="7 8">Oregon</strain>
    </source>
</reference>
<dbReference type="Gene3D" id="3.30.1490.20">
    <property type="entry name" value="ATP-grasp fold, A domain"/>
    <property type="match status" value="1"/>
</dbReference>
<dbReference type="PANTHER" id="PTHR11609:SF5">
    <property type="entry name" value="PHOSPHORIBOSYLAMINOIMIDAZOLE CARBOXYLASE"/>
    <property type="match status" value="1"/>
</dbReference>
<comment type="catalytic activity">
    <reaction evidence="4 5">
        <text>5-amino-1-(5-phospho-beta-D-ribosyl)imidazole + hydrogencarbonate + ATP = 5-carboxyamino-1-(5-phospho-D-ribosyl)imidazole + ADP + phosphate + 2 H(+)</text>
        <dbReference type="Rhea" id="RHEA:19317"/>
        <dbReference type="ChEBI" id="CHEBI:15378"/>
        <dbReference type="ChEBI" id="CHEBI:17544"/>
        <dbReference type="ChEBI" id="CHEBI:30616"/>
        <dbReference type="ChEBI" id="CHEBI:43474"/>
        <dbReference type="ChEBI" id="CHEBI:58730"/>
        <dbReference type="ChEBI" id="CHEBI:137981"/>
        <dbReference type="ChEBI" id="CHEBI:456216"/>
        <dbReference type="EC" id="6.3.4.18"/>
    </reaction>
</comment>
<dbReference type="InterPro" id="IPR054350">
    <property type="entry name" value="PurT/PurK_preATP-grasp"/>
</dbReference>
<dbReference type="HOGENOM" id="CLU_011534_0_1_5"/>
<dbReference type="InterPro" id="IPR040686">
    <property type="entry name" value="PurK_C"/>
</dbReference>
<evidence type="ECO:0000256" key="4">
    <source>
        <dbReference type="HAMAP-Rule" id="MF_01928"/>
    </source>
</evidence>
<dbReference type="GO" id="GO:0004638">
    <property type="term" value="F:phosphoribosylaminoimidazole carboxylase activity"/>
    <property type="evidence" value="ECO:0007669"/>
    <property type="project" value="InterPro"/>
</dbReference>
<keyword evidence="4 5" id="KW-0436">Ligase</keyword>
<evidence type="ECO:0000256" key="1">
    <source>
        <dbReference type="ARBA" id="ARBA00022741"/>
    </source>
</evidence>
<dbReference type="Pfam" id="PF02222">
    <property type="entry name" value="ATP-grasp"/>
    <property type="match status" value="1"/>
</dbReference>
<evidence type="ECO:0000256" key="5">
    <source>
        <dbReference type="RuleBase" id="RU361200"/>
    </source>
</evidence>
<accession>X5H575</accession>
<comment type="similarity">
    <text evidence="4 5">Belongs to the PurK/PurT family.</text>
</comment>
<evidence type="ECO:0000256" key="2">
    <source>
        <dbReference type="ARBA" id="ARBA00022755"/>
    </source>
</evidence>
<dbReference type="InterPro" id="IPR016185">
    <property type="entry name" value="PreATP-grasp_dom_sf"/>
</dbReference>
<feature type="domain" description="ATP-grasp" evidence="6">
    <location>
        <begin position="103"/>
        <end position="283"/>
    </location>
</feature>
<comment type="function">
    <text evidence="5">Catalyzes the ATP-dependent conversion of 5-aminoimidazole ribonucleotide (AIR) and HCO(3)- to N5-carboxyaminoimidazole ribonucleotide (N5-CAIR).</text>
</comment>